<dbReference type="Proteomes" id="UP000235145">
    <property type="component" value="Unassembled WGS sequence"/>
</dbReference>
<protein>
    <submittedName>
        <fullName evidence="1">Uncharacterized protein</fullName>
    </submittedName>
</protein>
<organism evidence="1 2">
    <name type="scientific">Lactuca sativa</name>
    <name type="common">Garden lettuce</name>
    <dbReference type="NCBI Taxonomy" id="4236"/>
    <lineage>
        <taxon>Eukaryota</taxon>
        <taxon>Viridiplantae</taxon>
        <taxon>Streptophyta</taxon>
        <taxon>Embryophyta</taxon>
        <taxon>Tracheophyta</taxon>
        <taxon>Spermatophyta</taxon>
        <taxon>Magnoliopsida</taxon>
        <taxon>eudicotyledons</taxon>
        <taxon>Gunneridae</taxon>
        <taxon>Pentapetalae</taxon>
        <taxon>asterids</taxon>
        <taxon>campanulids</taxon>
        <taxon>Asterales</taxon>
        <taxon>Asteraceae</taxon>
        <taxon>Cichorioideae</taxon>
        <taxon>Cichorieae</taxon>
        <taxon>Lactucinae</taxon>
        <taxon>Lactuca</taxon>
    </lineage>
</organism>
<comment type="caution">
    <text evidence="1">The sequence shown here is derived from an EMBL/GenBank/DDBJ whole genome shotgun (WGS) entry which is preliminary data.</text>
</comment>
<evidence type="ECO:0000313" key="1">
    <source>
        <dbReference type="EMBL" id="KAJ0205670.1"/>
    </source>
</evidence>
<proteinExistence type="predicted"/>
<dbReference type="AlphaFoldDB" id="A0A9R1VGC8"/>
<keyword evidence="2" id="KW-1185">Reference proteome</keyword>
<reference evidence="1 2" key="1">
    <citation type="journal article" date="2017" name="Nat. Commun.">
        <title>Genome assembly with in vitro proximity ligation data and whole-genome triplication in lettuce.</title>
        <authorList>
            <person name="Reyes-Chin-Wo S."/>
            <person name="Wang Z."/>
            <person name="Yang X."/>
            <person name="Kozik A."/>
            <person name="Arikit S."/>
            <person name="Song C."/>
            <person name="Xia L."/>
            <person name="Froenicke L."/>
            <person name="Lavelle D.O."/>
            <person name="Truco M.J."/>
            <person name="Xia R."/>
            <person name="Zhu S."/>
            <person name="Xu C."/>
            <person name="Xu H."/>
            <person name="Xu X."/>
            <person name="Cox K."/>
            <person name="Korf I."/>
            <person name="Meyers B.C."/>
            <person name="Michelmore R.W."/>
        </authorList>
    </citation>
    <scope>NUCLEOTIDE SEQUENCE [LARGE SCALE GENOMIC DNA]</scope>
    <source>
        <strain evidence="2">cv. Salinas</strain>
        <tissue evidence="1">Seedlings</tissue>
    </source>
</reference>
<gene>
    <name evidence="1" type="ORF">LSAT_V11C500259470</name>
</gene>
<evidence type="ECO:0000313" key="2">
    <source>
        <dbReference type="Proteomes" id="UP000235145"/>
    </source>
</evidence>
<name>A0A9R1VGC8_LACSA</name>
<accession>A0A9R1VGC8</accession>
<sequence>MNFHPYVTNIDNVEVHGSCGVQAIAVSLGYSQNYWRQILLEFCNELLENWGRYAMIFYDDINNVHHSLSFTRLSYAQNKHDPSTCFLLWHGLQDISHHRSIVIAFVYNGHYVKVNLQESHQMPTVLSLWCHHRSERSAR</sequence>
<dbReference type="EMBL" id="NBSK02000005">
    <property type="protein sequence ID" value="KAJ0205670.1"/>
    <property type="molecule type" value="Genomic_DNA"/>
</dbReference>